<evidence type="ECO:0000256" key="2">
    <source>
        <dbReference type="ARBA" id="ARBA00022490"/>
    </source>
</evidence>
<keyword evidence="6 9" id="KW-0456">Lyase</keyword>
<dbReference type="Pfam" id="PF00762">
    <property type="entry name" value="Ferrochelatase"/>
    <property type="match status" value="1"/>
</dbReference>
<dbReference type="SUPFAM" id="SSF53800">
    <property type="entry name" value="Chelatase"/>
    <property type="match status" value="1"/>
</dbReference>
<dbReference type="GO" id="GO:0006783">
    <property type="term" value="P:heme biosynthetic process"/>
    <property type="evidence" value="ECO:0007669"/>
    <property type="project" value="UniProtKB-UniRule"/>
</dbReference>
<keyword evidence="5 9" id="KW-0350">Heme biosynthesis</keyword>
<evidence type="ECO:0000313" key="12">
    <source>
        <dbReference type="Proteomes" id="UP001243195"/>
    </source>
</evidence>
<dbReference type="PANTHER" id="PTHR11108:SF1">
    <property type="entry name" value="FERROCHELATASE, MITOCHONDRIAL"/>
    <property type="match status" value="1"/>
</dbReference>
<dbReference type="InterPro" id="IPR019772">
    <property type="entry name" value="Ferrochelatase_AS"/>
</dbReference>
<dbReference type="PROSITE" id="PS00534">
    <property type="entry name" value="FERROCHELATASE"/>
    <property type="match status" value="1"/>
</dbReference>
<dbReference type="GO" id="GO:0046872">
    <property type="term" value="F:metal ion binding"/>
    <property type="evidence" value="ECO:0007669"/>
    <property type="project" value="UniProtKB-KW"/>
</dbReference>
<evidence type="ECO:0000256" key="1">
    <source>
        <dbReference type="ARBA" id="ARBA00007718"/>
    </source>
</evidence>
<keyword evidence="3 9" id="KW-0479">Metal-binding</keyword>
<dbReference type="InterPro" id="IPR001015">
    <property type="entry name" value="Ferrochelatase"/>
</dbReference>
<dbReference type="HAMAP" id="MF_00323">
    <property type="entry name" value="Ferrochelatase"/>
    <property type="match status" value="1"/>
</dbReference>
<reference evidence="11" key="1">
    <citation type="submission" date="2023-08" db="EMBL/GenBank/DDBJ databases">
        <title>Emergence of clinically-relevant ST2 carbapenem-resistant Acinetobacter baumannii strains in hospital sewages in Zhejiang, East of China.</title>
        <authorList>
            <person name="Kaichao C."/>
            <person name="Zhang R."/>
        </authorList>
    </citation>
    <scope>NUCLEOTIDE SEQUENCE</scope>
    <source>
        <strain evidence="11">M-SY-60</strain>
    </source>
</reference>
<dbReference type="AlphaFoldDB" id="A0AAW8JBK6"/>
<evidence type="ECO:0000256" key="8">
    <source>
        <dbReference type="ARBA" id="ARBA00024536"/>
    </source>
</evidence>
<evidence type="ECO:0000256" key="6">
    <source>
        <dbReference type="ARBA" id="ARBA00023239"/>
    </source>
</evidence>
<sequence>MDKSSEPKPKVTVIIANLGTPDEATVPAVRKFLKQFLSDTRVIEIPKFLWQIILNLFILPFRPKRVAHAYASIWSADSPMREILAEQVDGLKQQLIKKYHDFDLKIVPAMTYGNPGIAQVLQNLKADQQDHVLLLPLFPQYSATSTAPLYDAFAKWSLEQRNLPGLTIIKDYYQHPLYIQALANSIIEYQQKHGIAEKLLMSFHGIPLPYADKGDPYPERCRVTAQKVAEKLNLADDQWAISFQSRFGKQEWVKPYTDQLLKEWAAQGVKSVQILSPAFSADCLETLEELAIQNEEFFKQAGGQEYAYIPALNSRTDHIELLQALIEPHLNALKNTLKSSTHDTEDASHVAS</sequence>
<name>A0AAW8JBK6_9GAMM</name>
<dbReference type="GO" id="GO:0005737">
    <property type="term" value="C:cytoplasm"/>
    <property type="evidence" value="ECO:0007669"/>
    <property type="project" value="UniProtKB-SubCell"/>
</dbReference>
<evidence type="ECO:0000256" key="9">
    <source>
        <dbReference type="HAMAP-Rule" id="MF_00323"/>
    </source>
</evidence>
<dbReference type="RefSeq" id="WP_308955200.1">
    <property type="nucleotide sequence ID" value="NZ_JAVICY010000001.1"/>
</dbReference>
<comment type="caution">
    <text evidence="11">The sequence shown here is derived from an EMBL/GenBank/DDBJ whole genome shotgun (WGS) entry which is preliminary data.</text>
</comment>
<evidence type="ECO:0000256" key="4">
    <source>
        <dbReference type="ARBA" id="ARBA00023004"/>
    </source>
</evidence>
<evidence type="ECO:0000256" key="5">
    <source>
        <dbReference type="ARBA" id="ARBA00023133"/>
    </source>
</evidence>
<comment type="catalytic activity">
    <reaction evidence="8">
        <text>Fe-coproporphyrin III + 2 H(+) = coproporphyrin III + Fe(2+)</text>
        <dbReference type="Rhea" id="RHEA:49572"/>
        <dbReference type="ChEBI" id="CHEBI:15378"/>
        <dbReference type="ChEBI" id="CHEBI:29033"/>
        <dbReference type="ChEBI" id="CHEBI:68438"/>
        <dbReference type="ChEBI" id="CHEBI:131725"/>
        <dbReference type="EC" id="4.99.1.9"/>
    </reaction>
    <physiologicalReaction direction="right-to-left" evidence="8">
        <dbReference type="Rhea" id="RHEA:49574"/>
    </physiologicalReaction>
</comment>
<comment type="subcellular location">
    <subcellularLocation>
        <location evidence="9 10">Cytoplasm</location>
    </subcellularLocation>
</comment>
<dbReference type="InterPro" id="IPR033659">
    <property type="entry name" value="Ferrochelatase_N"/>
</dbReference>
<dbReference type="CDD" id="cd00419">
    <property type="entry name" value="Ferrochelatase_C"/>
    <property type="match status" value="1"/>
</dbReference>
<feature type="binding site" evidence="9">
    <location>
        <position position="204"/>
    </location>
    <ligand>
        <name>Fe(2+)</name>
        <dbReference type="ChEBI" id="CHEBI:29033"/>
    </ligand>
</feature>
<comment type="pathway">
    <text evidence="9 10">Porphyrin-containing compound metabolism; protoheme biosynthesis; protoheme from protoporphyrin-IX: step 1/1.</text>
</comment>
<dbReference type="NCBIfam" id="TIGR00109">
    <property type="entry name" value="hemH"/>
    <property type="match status" value="1"/>
</dbReference>
<evidence type="ECO:0000256" key="7">
    <source>
        <dbReference type="ARBA" id="ARBA00023244"/>
    </source>
</evidence>
<dbReference type="EC" id="4.98.1.1" evidence="9 10"/>
<dbReference type="Proteomes" id="UP001243195">
    <property type="component" value="Unassembled WGS sequence"/>
</dbReference>
<comment type="function">
    <text evidence="9 10">Catalyzes the ferrous insertion into protoporphyrin IX.</text>
</comment>
<dbReference type="GO" id="GO:0004325">
    <property type="term" value="F:ferrochelatase activity"/>
    <property type="evidence" value="ECO:0007669"/>
    <property type="project" value="UniProtKB-UniRule"/>
</dbReference>
<dbReference type="InterPro" id="IPR033644">
    <property type="entry name" value="Ferrochelatase_C"/>
</dbReference>
<proteinExistence type="inferred from homology"/>
<evidence type="ECO:0000256" key="3">
    <source>
        <dbReference type="ARBA" id="ARBA00022723"/>
    </source>
</evidence>
<dbReference type="Gene3D" id="3.40.50.1400">
    <property type="match status" value="2"/>
</dbReference>
<dbReference type="CDD" id="cd03411">
    <property type="entry name" value="Ferrochelatase_N"/>
    <property type="match status" value="1"/>
</dbReference>
<comment type="similarity">
    <text evidence="1 9 10">Belongs to the ferrochelatase family.</text>
</comment>
<keyword evidence="2 9" id="KW-0963">Cytoplasm</keyword>
<keyword evidence="7 9" id="KW-0627">Porphyrin biosynthesis</keyword>
<protein>
    <recommendedName>
        <fullName evidence="9 10">Ferrochelatase</fullName>
        <ecNumber evidence="9 10">4.98.1.1</ecNumber>
    </recommendedName>
    <alternativeName>
        <fullName evidence="9">Heme synthase</fullName>
    </alternativeName>
    <alternativeName>
        <fullName evidence="9">Protoheme ferro-lyase</fullName>
    </alternativeName>
</protein>
<evidence type="ECO:0000256" key="10">
    <source>
        <dbReference type="RuleBase" id="RU000607"/>
    </source>
</evidence>
<feature type="binding site" evidence="9">
    <location>
        <position position="285"/>
    </location>
    <ligand>
        <name>Fe(2+)</name>
        <dbReference type="ChEBI" id="CHEBI:29033"/>
    </ligand>
</feature>
<keyword evidence="4 9" id="KW-0408">Iron</keyword>
<comment type="catalytic activity">
    <reaction evidence="9 10">
        <text>heme b + 2 H(+) = protoporphyrin IX + Fe(2+)</text>
        <dbReference type="Rhea" id="RHEA:22584"/>
        <dbReference type="ChEBI" id="CHEBI:15378"/>
        <dbReference type="ChEBI" id="CHEBI:29033"/>
        <dbReference type="ChEBI" id="CHEBI:57306"/>
        <dbReference type="ChEBI" id="CHEBI:60344"/>
        <dbReference type="EC" id="4.98.1.1"/>
    </reaction>
</comment>
<evidence type="ECO:0000313" key="11">
    <source>
        <dbReference type="EMBL" id="MDQ9070057.1"/>
    </source>
</evidence>
<gene>
    <name evidence="9 11" type="primary">hemH</name>
    <name evidence="11" type="ORF">RFH51_01050</name>
</gene>
<accession>A0AAW8JBK6</accession>
<organism evidence="11 12">
    <name type="scientific">Acinetobacter gerneri</name>
    <dbReference type="NCBI Taxonomy" id="202952"/>
    <lineage>
        <taxon>Bacteria</taxon>
        <taxon>Pseudomonadati</taxon>
        <taxon>Pseudomonadota</taxon>
        <taxon>Gammaproteobacteria</taxon>
        <taxon>Moraxellales</taxon>
        <taxon>Moraxellaceae</taxon>
        <taxon>Acinetobacter</taxon>
    </lineage>
</organism>
<dbReference type="EMBL" id="JAVIDA010000001">
    <property type="protein sequence ID" value="MDQ9070057.1"/>
    <property type="molecule type" value="Genomic_DNA"/>
</dbReference>
<dbReference type="PANTHER" id="PTHR11108">
    <property type="entry name" value="FERROCHELATASE"/>
    <property type="match status" value="1"/>
</dbReference>
<dbReference type="FunFam" id="3.40.50.1400:FF:000002">
    <property type="entry name" value="Ferrochelatase"/>
    <property type="match status" value="1"/>
</dbReference>